<protein>
    <submittedName>
        <fullName evidence="2">Uncharacterized protein</fullName>
    </submittedName>
</protein>
<dbReference type="InterPro" id="IPR032675">
    <property type="entry name" value="LRR_dom_sf"/>
</dbReference>
<dbReference type="SUPFAM" id="SSF52047">
    <property type="entry name" value="RNI-like"/>
    <property type="match status" value="1"/>
</dbReference>
<proteinExistence type="predicted"/>
<evidence type="ECO:0000256" key="1">
    <source>
        <dbReference type="SAM" id="MobiDB-lite"/>
    </source>
</evidence>
<evidence type="ECO:0000313" key="2">
    <source>
        <dbReference type="EMBL" id="GBE84128.1"/>
    </source>
</evidence>
<keyword evidence="3" id="KW-1185">Reference proteome</keyword>
<evidence type="ECO:0000313" key="3">
    <source>
        <dbReference type="Proteomes" id="UP000287166"/>
    </source>
</evidence>
<gene>
    <name evidence="2" type="ORF">SCP_0601060</name>
</gene>
<dbReference type="Proteomes" id="UP000287166">
    <property type="component" value="Unassembled WGS sequence"/>
</dbReference>
<dbReference type="EMBL" id="BFAD01000006">
    <property type="protein sequence ID" value="GBE84128.1"/>
    <property type="molecule type" value="Genomic_DNA"/>
</dbReference>
<sequence>MDSLPAELLSIIFTLSASPEFSDSDSDSNNPAVSPCCGYMSWVPCQLSTVCREWRYVALSTPELWSKIIVNLEDATNSRICATSPLPEFTVTSMYLSRSGNYPLDILIDARDPDWDYSESDVSSAGHTPSPDDDDDDYVHPFSVQHMETVLRLIIHHFRRLRTLAIFTDRWAPMHKALLYLTWAYKSQAPPPGISCAPLLESLVLVRHNEHMNFTEPFSPPGLRDPSWLPLFNPILTHLGALPRLKNLNLRGVHIKWPFLPWWLPSPLNSAGLQELELCYHCDEVRPSTAEFRAMLERCPNLSSLTVRVSGPCCQENEEVRMAGCLRTNARQMLSMPRLTTLTLGWMDEFDAILILHMIDAPNVRTLTLDGSYVQDEDNAEALLLYCGIGSTDPRESEGRPVFPHLRSVSIWHVRAPLHSFAEFFESATRVKALTLVEVTMDAYFALMPATLMAITPSLFIPCPTLEKLWITGYNDAKKAIINVLRTRKAYGARFPEVQLDATLLDEPALVVGGECVMMESDEVSGDDCSHQ</sequence>
<organism evidence="2 3">
    <name type="scientific">Sparassis crispa</name>
    <dbReference type="NCBI Taxonomy" id="139825"/>
    <lineage>
        <taxon>Eukaryota</taxon>
        <taxon>Fungi</taxon>
        <taxon>Dikarya</taxon>
        <taxon>Basidiomycota</taxon>
        <taxon>Agaricomycotina</taxon>
        <taxon>Agaricomycetes</taxon>
        <taxon>Polyporales</taxon>
        <taxon>Sparassidaceae</taxon>
        <taxon>Sparassis</taxon>
    </lineage>
</organism>
<feature type="region of interest" description="Disordered" evidence="1">
    <location>
        <begin position="118"/>
        <end position="137"/>
    </location>
</feature>
<name>A0A401GPI4_9APHY</name>
<dbReference type="GeneID" id="38781045"/>
<dbReference type="RefSeq" id="XP_027615041.1">
    <property type="nucleotide sequence ID" value="XM_027759240.1"/>
</dbReference>
<dbReference type="InParanoid" id="A0A401GPI4"/>
<reference evidence="2 3" key="1">
    <citation type="journal article" date="2018" name="Sci. Rep.">
        <title>Genome sequence of the cauliflower mushroom Sparassis crispa (Hanabiratake) and its association with beneficial usage.</title>
        <authorList>
            <person name="Kiyama R."/>
            <person name="Furutani Y."/>
            <person name="Kawaguchi K."/>
            <person name="Nakanishi T."/>
        </authorList>
    </citation>
    <scope>NUCLEOTIDE SEQUENCE [LARGE SCALE GENOMIC DNA]</scope>
</reference>
<comment type="caution">
    <text evidence="2">The sequence shown here is derived from an EMBL/GenBank/DDBJ whole genome shotgun (WGS) entry which is preliminary data.</text>
</comment>
<dbReference type="OrthoDB" id="2750047at2759"/>
<dbReference type="Gene3D" id="3.80.10.10">
    <property type="entry name" value="Ribonuclease Inhibitor"/>
    <property type="match status" value="1"/>
</dbReference>
<accession>A0A401GPI4</accession>
<dbReference type="STRING" id="139825.A0A401GPI4"/>
<dbReference type="AlphaFoldDB" id="A0A401GPI4"/>